<reference evidence="1 2" key="1">
    <citation type="submission" date="2015-02" db="EMBL/GenBank/DDBJ databases">
        <title>Draft genome sequence of Kitasatospora griseola MF730-N6, a bafilomycin, terpentecin and satosporin producer.</title>
        <authorList>
            <person name="Arens J.C."/>
            <person name="Haltli B."/>
            <person name="Kerr R.G."/>
        </authorList>
    </citation>
    <scope>NUCLEOTIDE SEQUENCE [LARGE SCALE GENOMIC DNA]</scope>
    <source>
        <strain evidence="1 2">MF730-N6</strain>
    </source>
</reference>
<dbReference type="EMBL" id="JXZB01000004">
    <property type="protein sequence ID" value="KIQ62427.1"/>
    <property type="molecule type" value="Genomic_DNA"/>
</dbReference>
<proteinExistence type="predicted"/>
<dbReference type="RefSeq" id="WP_043914412.1">
    <property type="nucleotide sequence ID" value="NZ_JXZB01000004.1"/>
</dbReference>
<dbReference type="AlphaFoldDB" id="A0A0D0PPP1"/>
<dbReference type="Proteomes" id="UP000032066">
    <property type="component" value="Unassembled WGS sequence"/>
</dbReference>
<sequence>MWMRYIRPHEGDPMNRNDWFTMRTEEAADGAVTLVLIDHPAGTKGDLTRASMTPSEARTMADEIAADLLADGWTLEADHLHHADW</sequence>
<comment type="caution">
    <text evidence="1">The sequence shown here is derived from an EMBL/GenBank/DDBJ whole genome shotgun (WGS) entry which is preliminary data.</text>
</comment>
<keyword evidence="2" id="KW-1185">Reference proteome</keyword>
<name>A0A0D0PPP1_KITGR</name>
<evidence type="ECO:0000313" key="2">
    <source>
        <dbReference type="Proteomes" id="UP000032066"/>
    </source>
</evidence>
<gene>
    <name evidence="1" type="ORF">TR51_25665</name>
</gene>
<protein>
    <submittedName>
        <fullName evidence="1">Uncharacterized protein</fullName>
    </submittedName>
</protein>
<evidence type="ECO:0000313" key="1">
    <source>
        <dbReference type="EMBL" id="KIQ62427.1"/>
    </source>
</evidence>
<organism evidence="1 2">
    <name type="scientific">Kitasatospora griseola</name>
    <name type="common">Streptomyces griseolosporeus</name>
    <dbReference type="NCBI Taxonomy" id="2064"/>
    <lineage>
        <taxon>Bacteria</taxon>
        <taxon>Bacillati</taxon>
        <taxon>Actinomycetota</taxon>
        <taxon>Actinomycetes</taxon>
        <taxon>Kitasatosporales</taxon>
        <taxon>Streptomycetaceae</taxon>
        <taxon>Kitasatospora</taxon>
    </lineage>
</organism>
<accession>A0A0D0PPP1</accession>
<dbReference type="PATRIC" id="fig|2064.6.peg.5459"/>